<protein>
    <submittedName>
        <fullName evidence="1">Coenzyme PQQ synthesis protein D (PqqD)</fullName>
    </submittedName>
</protein>
<dbReference type="RefSeq" id="WP_107828254.1">
    <property type="nucleotide sequence ID" value="NZ_CP160205.1"/>
</dbReference>
<name>A0A2T5JB27_9SPHI</name>
<gene>
    <name evidence="1" type="ORF">C8P68_103227</name>
</gene>
<dbReference type="InterPro" id="IPR041881">
    <property type="entry name" value="PqqD_sf"/>
</dbReference>
<evidence type="ECO:0000313" key="2">
    <source>
        <dbReference type="Proteomes" id="UP000244168"/>
    </source>
</evidence>
<reference evidence="1 2" key="1">
    <citation type="submission" date="2018-04" db="EMBL/GenBank/DDBJ databases">
        <title>Genomic Encyclopedia of Archaeal and Bacterial Type Strains, Phase II (KMG-II): from individual species to whole genera.</title>
        <authorList>
            <person name="Goeker M."/>
        </authorList>
    </citation>
    <scope>NUCLEOTIDE SEQUENCE [LARGE SCALE GENOMIC DNA]</scope>
    <source>
        <strain evidence="1 2">DSM 26809</strain>
    </source>
</reference>
<keyword evidence="2" id="KW-1185">Reference proteome</keyword>
<evidence type="ECO:0000313" key="1">
    <source>
        <dbReference type="EMBL" id="PTQ98067.1"/>
    </source>
</evidence>
<dbReference type="EMBL" id="QAOQ01000003">
    <property type="protein sequence ID" value="PTQ98067.1"/>
    <property type="molecule type" value="Genomic_DNA"/>
</dbReference>
<dbReference type="OrthoDB" id="5373226at2"/>
<dbReference type="Pfam" id="PF05402">
    <property type="entry name" value="PqqD"/>
    <property type="match status" value="1"/>
</dbReference>
<organism evidence="1 2">
    <name type="scientific">Mucilaginibacter yixingensis</name>
    <dbReference type="NCBI Taxonomy" id="1295612"/>
    <lineage>
        <taxon>Bacteria</taxon>
        <taxon>Pseudomonadati</taxon>
        <taxon>Bacteroidota</taxon>
        <taxon>Sphingobacteriia</taxon>
        <taxon>Sphingobacteriales</taxon>
        <taxon>Sphingobacteriaceae</taxon>
        <taxon>Mucilaginibacter</taxon>
    </lineage>
</organism>
<dbReference type="InterPro" id="IPR008792">
    <property type="entry name" value="PQQD"/>
</dbReference>
<sequence length="80" mass="9017">MKLKKNIATSENGFIFNPSTGDSFSSNPIAAEILALMKAGQSAEDIKTEILGRYDVDRAQLERDWEDWVMQLRDANLIDL</sequence>
<proteinExistence type="predicted"/>
<dbReference type="AlphaFoldDB" id="A0A2T5JB27"/>
<dbReference type="Gene3D" id="1.10.10.1150">
    <property type="entry name" value="Coenzyme PQQ synthesis protein D (PqqD)"/>
    <property type="match status" value="1"/>
</dbReference>
<accession>A0A2T5JB27</accession>
<dbReference type="Proteomes" id="UP000244168">
    <property type="component" value="Unassembled WGS sequence"/>
</dbReference>
<comment type="caution">
    <text evidence="1">The sequence shown here is derived from an EMBL/GenBank/DDBJ whole genome shotgun (WGS) entry which is preliminary data.</text>
</comment>